<dbReference type="AlphaFoldDB" id="A0A512MHS8"/>
<dbReference type="Gene3D" id="2.60.40.10">
    <property type="entry name" value="Immunoglobulins"/>
    <property type="match status" value="1"/>
</dbReference>
<dbReference type="PANTHER" id="PTHR36220:SF1">
    <property type="entry name" value="GAMMA TUBULIN COMPLEX COMPONENT C-TERMINAL DOMAIN-CONTAINING PROTEIN"/>
    <property type="match status" value="1"/>
</dbReference>
<dbReference type="SUPFAM" id="SSF75011">
    <property type="entry name" value="3-carboxy-cis,cis-mucoante lactonizing enzyme"/>
    <property type="match status" value="1"/>
</dbReference>
<evidence type="ECO:0000313" key="1">
    <source>
        <dbReference type="EMBL" id="GEP46295.1"/>
    </source>
</evidence>
<evidence type="ECO:0008006" key="3">
    <source>
        <dbReference type="Google" id="ProtNLM"/>
    </source>
</evidence>
<organism evidence="1 2">
    <name type="scientific">Brevifollis gellanilyticus</name>
    <dbReference type="NCBI Taxonomy" id="748831"/>
    <lineage>
        <taxon>Bacteria</taxon>
        <taxon>Pseudomonadati</taxon>
        <taxon>Verrucomicrobiota</taxon>
        <taxon>Verrucomicrobiia</taxon>
        <taxon>Verrucomicrobiales</taxon>
        <taxon>Verrucomicrobiaceae</taxon>
    </lineage>
</organism>
<dbReference type="PANTHER" id="PTHR36220">
    <property type="entry name" value="UNNAMED PRODUCT"/>
    <property type="match status" value="1"/>
</dbReference>
<reference evidence="1 2" key="1">
    <citation type="submission" date="2019-07" db="EMBL/GenBank/DDBJ databases">
        <title>Whole genome shotgun sequence of Brevifollis gellanilyticus NBRC 108608.</title>
        <authorList>
            <person name="Hosoyama A."/>
            <person name="Uohara A."/>
            <person name="Ohji S."/>
            <person name="Ichikawa N."/>
        </authorList>
    </citation>
    <scope>NUCLEOTIDE SEQUENCE [LARGE SCALE GENOMIC DNA]</scope>
    <source>
        <strain evidence="1 2">NBRC 108608</strain>
    </source>
</reference>
<dbReference type="SUPFAM" id="SSF48726">
    <property type="entry name" value="Immunoglobulin"/>
    <property type="match status" value="1"/>
</dbReference>
<gene>
    <name evidence="1" type="ORF">BGE01nite_55860</name>
</gene>
<dbReference type="Proteomes" id="UP000321577">
    <property type="component" value="Unassembled WGS sequence"/>
</dbReference>
<sequence>MKVIATSGDWLALGVPAGLPGYSGSTPGPGKVLLWKREAGLWQPRQVLESPDADVANSFGFRVTMDGGRLLASATSDPRRAVYAFRLEGETWVQDGQLVMPGPGEDFHSYGGHLLLSGNLAIVSASAGRIKPETLQDGWADIFERLPSGWVHRQRLRDTRSGVQGFGSSVAISGNTIFVTVPVENSYENSIDKLRGKVCAFTKSGSTWVRTYDIRPAVHRGLTSFGRWLKVTGGRLCIMDDATPPRVYEYSLTPPYKLLGELLTEVGPVDVQGDTAIVFNRDLGTSRIYRRVAGHGWQVAEDLGRERLLNNQAHEIHLNGPEILMTGKAPSSDDIQLRSITQSPLPQFYVTGQVVPRSETDGVTHLEADPASIGTDVNPLLTLSGYHGGTSPMTVAVTLSGDVEGFTLSSPQLPLPPLKTGSLNLRYQPKTTGEKHLTITLTPDTPGTSPKVYELTVLVEPKPLPPQIEYLSPPSLALQEDPPALQVVATGPGPLSYRWLRDGAVIPGETSDTHVPLKGGSYQVEVSSPHGKVRSAPVPVGLYSVPKPLVIALQGSSPQAKLTMSGPGIKVQWQRGGVDLQDGADYAGTRTPALTLKKVQQSSSVTARLTLKAGDQTLTAEAPVEVRVVIPPVITSSMDADPFILMGQPIHHMLFLQYENPTQAEVRFQVRGLPPGMTADIDGNITGTPTKAGHYKVQVTATVGEFTVSRICPLVVTLNSSFPPGIYWGTLSMPEDSSLPGVVVADLQISGAYSGYVQLGTSRFAIAGRLDPSSWTSAARPFPLKIDGHSMIFWLRANPATGTLELLLQSVTESSVRYQLADLGLIRPHNGSGAGDLAGTHNFGLLSRNADGKNVPMGSGFGTLKVLPDKRVTYTAQLADGSTLTGSTWLSDPPSGSYVYFYQVDPRTRSLLMGAAQLETDALVAGMLTWLRPPTPGRNYPAGFQTGEVEFVSSRYTAPASANAALLPGSGQQIQFIIPDIVLPTTPFTFTAQRRALFGKGDANPLKVKLDVQAPTGLLSGQFTLQDEDPVKPARLITRNVPYRGILLQEQGIGVGYFLLPTLPDPEATVRTTLATSPLVSGRVLIETAAP</sequence>
<name>A0A512MHS8_9BACT</name>
<dbReference type="InterPro" id="IPR036179">
    <property type="entry name" value="Ig-like_dom_sf"/>
</dbReference>
<accession>A0A512MHS8</accession>
<dbReference type="InterPro" id="IPR013783">
    <property type="entry name" value="Ig-like_fold"/>
</dbReference>
<keyword evidence="2" id="KW-1185">Reference proteome</keyword>
<protein>
    <recommendedName>
        <fullName evidence="3">Ig-like domain-containing protein</fullName>
    </recommendedName>
</protein>
<evidence type="ECO:0000313" key="2">
    <source>
        <dbReference type="Proteomes" id="UP000321577"/>
    </source>
</evidence>
<comment type="caution">
    <text evidence="1">The sequence shown here is derived from an EMBL/GenBank/DDBJ whole genome shotgun (WGS) entry which is preliminary data.</text>
</comment>
<dbReference type="EMBL" id="BKAG01000083">
    <property type="protein sequence ID" value="GEP46295.1"/>
    <property type="molecule type" value="Genomic_DNA"/>
</dbReference>
<proteinExistence type="predicted"/>